<dbReference type="Pfam" id="PF01161">
    <property type="entry name" value="PBP"/>
    <property type="match status" value="1"/>
</dbReference>
<dbReference type="Proteomes" id="UP001210678">
    <property type="component" value="Unassembled WGS sequence"/>
</dbReference>
<evidence type="ECO:0000313" key="3">
    <source>
        <dbReference type="EMBL" id="MDB1123414.1"/>
    </source>
</evidence>
<organism evidence="3 4">
    <name type="scientific">Vibrio algarum</name>
    <dbReference type="NCBI Taxonomy" id="3020714"/>
    <lineage>
        <taxon>Bacteria</taxon>
        <taxon>Pseudomonadati</taxon>
        <taxon>Pseudomonadota</taxon>
        <taxon>Gammaproteobacteria</taxon>
        <taxon>Vibrionales</taxon>
        <taxon>Vibrionaceae</taxon>
        <taxon>Vibrio</taxon>
    </lineage>
</organism>
<feature type="region of interest" description="Disordered" evidence="1">
    <location>
        <begin position="34"/>
        <end position="56"/>
    </location>
</feature>
<keyword evidence="2" id="KW-0732">Signal</keyword>
<sequence length="182" mass="19399">MKKILVTLPLIFALPAFAGTLKLTSEDIGQGKLMTSKQESSGAGCNGSNHSPHLKWSSVPEGTKSFAVTAYDPDAPTGSGWWHWQLVNIPADITELPANAGSTTENLAPEGSMHIENDKGEKGYGGACPPKGQNAHRYQFTLYALATKGLQLPPNASGAMAGYMIKAYTIESVTIEATYKRD</sequence>
<dbReference type="RefSeq" id="WP_272133965.1">
    <property type="nucleotide sequence ID" value="NZ_JAQLOI010000001.1"/>
</dbReference>
<feature type="chain" id="PRO_5045840275" evidence="2">
    <location>
        <begin position="19"/>
        <end position="182"/>
    </location>
</feature>
<keyword evidence="3" id="KW-0649">Protein kinase inhibitor</keyword>
<dbReference type="CDD" id="cd00865">
    <property type="entry name" value="PEBP_bact_arch"/>
    <property type="match status" value="1"/>
</dbReference>
<dbReference type="PANTHER" id="PTHR30289:SF1">
    <property type="entry name" value="PEBP (PHOSPHATIDYLETHANOLAMINE-BINDING PROTEIN) FAMILY PROTEIN"/>
    <property type="match status" value="1"/>
</dbReference>
<accession>A0ABT4YPD6</accession>
<dbReference type="InterPro" id="IPR036610">
    <property type="entry name" value="PEBP-like_sf"/>
</dbReference>
<feature type="compositionally biased region" description="Polar residues" evidence="1">
    <location>
        <begin position="34"/>
        <end position="51"/>
    </location>
</feature>
<dbReference type="SUPFAM" id="SSF49777">
    <property type="entry name" value="PEBP-like"/>
    <property type="match status" value="1"/>
</dbReference>
<name>A0ABT4YPD6_9VIBR</name>
<evidence type="ECO:0000313" key="4">
    <source>
        <dbReference type="Proteomes" id="UP001210678"/>
    </source>
</evidence>
<dbReference type="Gene3D" id="3.90.280.10">
    <property type="entry name" value="PEBP-like"/>
    <property type="match status" value="1"/>
</dbReference>
<evidence type="ECO:0000256" key="2">
    <source>
        <dbReference type="SAM" id="SignalP"/>
    </source>
</evidence>
<reference evidence="3 4" key="1">
    <citation type="submission" date="2023-01" db="EMBL/GenBank/DDBJ databases">
        <title>Vibrio sp. KJ40-1 sp.nov, isolated from marine algae.</title>
        <authorList>
            <person name="Butt M."/>
            <person name="Kim J.M.J."/>
            <person name="Jeon C.O.C."/>
        </authorList>
    </citation>
    <scope>NUCLEOTIDE SEQUENCE [LARGE SCALE GENOMIC DNA]</scope>
    <source>
        <strain evidence="3 4">KJ40-1</strain>
    </source>
</reference>
<proteinExistence type="predicted"/>
<dbReference type="PANTHER" id="PTHR30289">
    <property type="entry name" value="UNCHARACTERIZED PROTEIN YBCL-RELATED"/>
    <property type="match status" value="1"/>
</dbReference>
<dbReference type="InterPro" id="IPR008914">
    <property type="entry name" value="PEBP"/>
</dbReference>
<protein>
    <submittedName>
        <fullName evidence="3">YbhB/YbcL family Raf kinase inhibitor-like protein</fullName>
    </submittedName>
</protein>
<evidence type="ECO:0000256" key="1">
    <source>
        <dbReference type="SAM" id="MobiDB-lite"/>
    </source>
</evidence>
<dbReference type="InterPro" id="IPR005247">
    <property type="entry name" value="YbhB_YbcL/LppC-like"/>
</dbReference>
<dbReference type="EMBL" id="JAQLOI010000001">
    <property type="protein sequence ID" value="MDB1123414.1"/>
    <property type="molecule type" value="Genomic_DNA"/>
</dbReference>
<keyword evidence="4" id="KW-1185">Reference proteome</keyword>
<feature type="signal peptide" evidence="2">
    <location>
        <begin position="1"/>
        <end position="18"/>
    </location>
</feature>
<dbReference type="NCBIfam" id="TIGR00481">
    <property type="entry name" value="YbhB/YbcL family Raf kinase inhibitor-like protein"/>
    <property type="match status" value="1"/>
</dbReference>
<gene>
    <name evidence="3" type="ORF">PGX00_06960</name>
</gene>
<comment type="caution">
    <text evidence="3">The sequence shown here is derived from an EMBL/GenBank/DDBJ whole genome shotgun (WGS) entry which is preliminary data.</text>
</comment>
<dbReference type="GO" id="GO:0004860">
    <property type="term" value="F:protein kinase inhibitor activity"/>
    <property type="evidence" value="ECO:0007669"/>
    <property type="project" value="UniProtKB-KW"/>
</dbReference>